<dbReference type="GO" id="GO:0007283">
    <property type="term" value="P:spermatogenesis"/>
    <property type="evidence" value="ECO:0007669"/>
    <property type="project" value="TreeGrafter"/>
</dbReference>
<dbReference type="EMBL" id="JAHDVG010000483">
    <property type="protein sequence ID" value="KAH1171487.1"/>
    <property type="molecule type" value="Genomic_DNA"/>
</dbReference>
<organism evidence="3 4">
    <name type="scientific">Mauremys mutica</name>
    <name type="common">yellowpond turtle</name>
    <dbReference type="NCBI Taxonomy" id="74926"/>
    <lineage>
        <taxon>Eukaryota</taxon>
        <taxon>Metazoa</taxon>
        <taxon>Chordata</taxon>
        <taxon>Craniata</taxon>
        <taxon>Vertebrata</taxon>
        <taxon>Euteleostomi</taxon>
        <taxon>Archelosauria</taxon>
        <taxon>Testudinata</taxon>
        <taxon>Testudines</taxon>
        <taxon>Cryptodira</taxon>
        <taxon>Durocryptodira</taxon>
        <taxon>Testudinoidea</taxon>
        <taxon>Geoemydidae</taxon>
        <taxon>Geoemydinae</taxon>
        <taxon>Mauremys</taxon>
    </lineage>
</organism>
<dbReference type="GO" id="GO:0000801">
    <property type="term" value="C:central element"/>
    <property type="evidence" value="ECO:0007669"/>
    <property type="project" value="TreeGrafter"/>
</dbReference>
<accession>A0A9D3X0P5</accession>
<keyword evidence="4" id="KW-1185">Reference proteome</keyword>
<keyword evidence="1" id="KW-0175">Coiled coil</keyword>
<sequence>MRSDFWKPTYVVLSKHEEYLNNQLKNCQETTENDKKMYQDHMNQYKEILKQHKAKYSENSLAQEYYMKKKEIEELRNRVLKHSEQFKWKEATLLDILEPAPFRSLSDWALQIAYLRQKTQDVLKHAAVFTQKSSELEKEADEVEMKINYFKQQFERSTEDQNHSTIIEGKSKKKLEKRKAFKERMFEELGNLHLLNGKHQQYKPLHLPCIPQKLVQSVQTFSLSSQRTEKGEEERDNSMDHSGIASISLSQVDSETQKFNETAGTNNPKIAKVPSIASLQNQMQFRLLVPQEQTTCKQWFENEATVIGNKDAECADKGAASKSKDSAYISQNVHTECFIKSSEDNPEAAEGSTEHFLKTPEMPLFIRPSESNGKKAQFPKTPPFELSHNLGCAGPAPKSPAFSFLMPCTQKSPGFNLFDSSVFGAENSLDQTDESYSAGNLNPISPHKDIGSLFGKSENEDAFTFSFPSESSSHEYGDGKDDFSFPFAFGQDQRSSHSSSLKDFHSSSQNTKPFTLF</sequence>
<reference evidence="3" key="1">
    <citation type="submission" date="2021-09" db="EMBL/GenBank/DDBJ databases">
        <title>The genome of Mauremys mutica provides insights into the evolution of semi-aquatic lifestyle.</title>
        <authorList>
            <person name="Gong S."/>
            <person name="Gao Y."/>
        </authorList>
    </citation>
    <scope>NUCLEOTIDE SEQUENCE</scope>
    <source>
        <strain evidence="3">MM-2020</strain>
        <tissue evidence="3">Muscle</tissue>
    </source>
</reference>
<gene>
    <name evidence="3" type="ORF">KIL84_007105</name>
</gene>
<evidence type="ECO:0000313" key="4">
    <source>
        <dbReference type="Proteomes" id="UP000827986"/>
    </source>
</evidence>
<dbReference type="PANTHER" id="PTHR35449">
    <property type="entry name" value="PROTEIN SIX6OS1"/>
    <property type="match status" value="1"/>
</dbReference>
<evidence type="ECO:0000256" key="1">
    <source>
        <dbReference type="SAM" id="Coils"/>
    </source>
</evidence>
<protein>
    <recommendedName>
        <fullName evidence="5">Protein SIX6OS1</fullName>
    </recommendedName>
</protein>
<feature type="coiled-coil region" evidence="1">
    <location>
        <begin position="126"/>
        <end position="153"/>
    </location>
</feature>
<dbReference type="GO" id="GO:0007129">
    <property type="term" value="P:homologous chromosome pairing at meiosis"/>
    <property type="evidence" value="ECO:0007669"/>
    <property type="project" value="TreeGrafter"/>
</dbReference>
<dbReference type="PANTHER" id="PTHR35449:SF1">
    <property type="entry name" value="PROTEIN SIX6OS1"/>
    <property type="match status" value="1"/>
</dbReference>
<feature type="region of interest" description="Disordered" evidence="2">
    <location>
        <begin position="484"/>
        <end position="517"/>
    </location>
</feature>
<comment type="caution">
    <text evidence="3">The sequence shown here is derived from an EMBL/GenBank/DDBJ whole genome shotgun (WGS) entry which is preliminary data.</text>
</comment>
<proteinExistence type="predicted"/>
<dbReference type="GO" id="GO:0048477">
    <property type="term" value="P:oogenesis"/>
    <property type="evidence" value="ECO:0007669"/>
    <property type="project" value="TreeGrafter"/>
</dbReference>
<evidence type="ECO:0000256" key="2">
    <source>
        <dbReference type="SAM" id="MobiDB-lite"/>
    </source>
</evidence>
<dbReference type="GO" id="GO:0010705">
    <property type="term" value="P:meiotic DNA double-strand break processing involved in reciprocal meiotic recombination"/>
    <property type="evidence" value="ECO:0007669"/>
    <property type="project" value="TreeGrafter"/>
</dbReference>
<dbReference type="InterPro" id="IPR031380">
    <property type="entry name" value="SIX6OS1"/>
</dbReference>
<evidence type="ECO:0008006" key="5">
    <source>
        <dbReference type="Google" id="ProtNLM"/>
    </source>
</evidence>
<dbReference type="AlphaFoldDB" id="A0A9D3X0P5"/>
<evidence type="ECO:0000313" key="3">
    <source>
        <dbReference type="EMBL" id="KAH1171487.1"/>
    </source>
</evidence>
<name>A0A9D3X0P5_9SAUR</name>
<dbReference type="Pfam" id="PF15676">
    <property type="entry name" value="S6OS1"/>
    <property type="match status" value="1"/>
</dbReference>
<dbReference type="Proteomes" id="UP000827986">
    <property type="component" value="Unassembled WGS sequence"/>
</dbReference>